<sequence length="896" mass="103888">MKKTMKNNKYNKHKKNVKRSKKIKTKNYSKNKTKKNSNKRSTRRRTIKRGITKKINKIKKQKGGTIEEINSGLYICEKLKRGIDQIKQDILMHEFNIKSALETPPSEEREENIKTWREFLKNSLETLSELEQKFSIKKDEMFELVERDVELINEMNAEEQEKLLTKIEKVLNFGFKTQPEMKQESTETELIKTFVNYNEIFTENEVNFSKNKKDLDEQLKEVQSAIERNNATSNIAIPGLKEMLNKLLQDIDKTLSAITLFENKINNPNTEEETKIKLENKLKELNAKVHELEESKTSIQSKLLKFKVQKKEFENILETLNKKEKNLNKAYELNKTEAKNHFLLYLNTMINLIGKILFEPNANLETKLKIKGTLSLFGINPESIKPEYEKNKLQQMTTATQTAEEMAEQLIREEDEARILKAQQKKLQQKPIKEKLEKTKPQPQPQPLKQQAVVKPVKKQESVLPDTTTVQQEVVKEKSLKEASIKKQELKKQKATISRIILDYWRPIIKNYLDLPGSVDINIMSELLNIKDYVKQMIRDEIPPESGITSNSCTQLLKIIKNYSGIEKQFQEITQNITRETCMIGIVMAFISNILEKSKLCILLLKGSASIQIYTEQIKQIQDLDFIILPYIDDAGNSSLNAQQQKELAFQISSLVIWLLSDTDINLLLINTFKNTLDTSDRIPKQLINIDDAKQFKIMINDENKQLFDSLQIDKGDNVKIVLTINPSVEGGTYRYYPIIDIGYGFDIFEPGLQKIYRENIEKTIPSSTDSGLSFNYLKMEGLFDEICYHLLSYYFSGKEAENSFYISKVAGYLSVILPLTDGYICDPKKPVEVETCVINIILQNLNEIYYEYLLGLYPTTNKDELKPIFKNVVNGIYNNKKTQFINKIVDNFFTS</sequence>
<feature type="compositionally biased region" description="Basic and acidic residues" evidence="2">
    <location>
        <begin position="431"/>
        <end position="440"/>
    </location>
</feature>
<evidence type="ECO:0000313" key="3">
    <source>
        <dbReference type="EMBL" id="QHT12716.1"/>
    </source>
</evidence>
<dbReference type="AlphaFoldDB" id="A0A6C0D6Q2"/>
<organism evidence="3">
    <name type="scientific">viral metagenome</name>
    <dbReference type="NCBI Taxonomy" id="1070528"/>
    <lineage>
        <taxon>unclassified sequences</taxon>
        <taxon>metagenomes</taxon>
        <taxon>organismal metagenomes</taxon>
    </lineage>
</organism>
<evidence type="ECO:0000256" key="2">
    <source>
        <dbReference type="SAM" id="MobiDB-lite"/>
    </source>
</evidence>
<feature type="coiled-coil region" evidence="1">
    <location>
        <begin position="275"/>
        <end position="337"/>
    </location>
</feature>
<accession>A0A6C0D6Q2</accession>
<keyword evidence="1" id="KW-0175">Coiled coil</keyword>
<name>A0A6C0D6Q2_9ZZZZ</name>
<proteinExistence type="predicted"/>
<feature type="region of interest" description="Disordered" evidence="2">
    <location>
        <begin position="423"/>
        <end position="450"/>
    </location>
</feature>
<feature type="region of interest" description="Disordered" evidence="2">
    <location>
        <begin position="1"/>
        <end position="48"/>
    </location>
</feature>
<evidence type="ECO:0000256" key="1">
    <source>
        <dbReference type="SAM" id="Coils"/>
    </source>
</evidence>
<reference evidence="3" key="1">
    <citation type="journal article" date="2020" name="Nature">
        <title>Giant virus diversity and host interactions through global metagenomics.</title>
        <authorList>
            <person name="Schulz F."/>
            <person name="Roux S."/>
            <person name="Paez-Espino D."/>
            <person name="Jungbluth S."/>
            <person name="Walsh D.A."/>
            <person name="Denef V.J."/>
            <person name="McMahon K.D."/>
            <person name="Konstantinidis K.T."/>
            <person name="Eloe-Fadrosh E.A."/>
            <person name="Kyrpides N.C."/>
            <person name="Woyke T."/>
        </authorList>
    </citation>
    <scope>NUCLEOTIDE SEQUENCE</scope>
    <source>
        <strain evidence="3">GVMAG-M-3300023174-130</strain>
    </source>
</reference>
<protein>
    <submittedName>
        <fullName evidence="3">Uncharacterized protein</fullName>
    </submittedName>
</protein>
<dbReference type="EMBL" id="MN739549">
    <property type="protein sequence ID" value="QHT12716.1"/>
    <property type="molecule type" value="Genomic_DNA"/>
</dbReference>